<keyword evidence="8" id="KW-1185">Reference proteome</keyword>
<proteinExistence type="predicted"/>
<dbReference type="PANTHER" id="PTHR24366:SF96">
    <property type="entry name" value="LEUCINE RICH REPEAT CONTAINING 53"/>
    <property type="match status" value="1"/>
</dbReference>
<dbReference type="InterPro" id="IPR001611">
    <property type="entry name" value="Leu-rich_rpt"/>
</dbReference>
<keyword evidence="4" id="KW-1133">Transmembrane helix</keyword>
<organism evidence="7 8">
    <name type="scientific">Brassicogethes aeneus</name>
    <name type="common">Rape pollen beetle</name>
    <name type="synonym">Meligethes aeneus</name>
    <dbReference type="NCBI Taxonomy" id="1431903"/>
    <lineage>
        <taxon>Eukaryota</taxon>
        <taxon>Metazoa</taxon>
        <taxon>Ecdysozoa</taxon>
        <taxon>Arthropoda</taxon>
        <taxon>Hexapoda</taxon>
        <taxon>Insecta</taxon>
        <taxon>Pterygota</taxon>
        <taxon>Neoptera</taxon>
        <taxon>Endopterygota</taxon>
        <taxon>Coleoptera</taxon>
        <taxon>Polyphaga</taxon>
        <taxon>Cucujiformia</taxon>
        <taxon>Nitidulidae</taxon>
        <taxon>Meligethinae</taxon>
        <taxon>Brassicogethes</taxon>
    </lineage>
</organism>
<gene>
    <name evidence="7" type="ORF">MELIAE_LOCUS9345</name>
</gene>
<dbReference type="PANTHER" id="PTHR24366">
    <property type="entry name" value="IG(IMMUNOGLOBULIN) AND LRR(LEUCINE RICH REPEAT) DOMAINS"/>
    <property type="match status" value="1"/>
</dbReference>
<accession>A0A9P0BAG0</accession>
<reference evidence="7" key="1">
    <citation type="submission" date="2021-12" db="EMBL/GenBank/DDBJ databases">
        <authorList>
            <person name="King R."/>
        </authorList>
    </citation>
    <scope>NUCLEOTIDE SEQUENCE</scope>
</reference>
<dbReference type="OrthoDB" id="1687175at2759"/>
<dbReference type="AlphaFoldDB" id="A0A9P0BAG0"/>
<name>A0A9P0BAG0_BRAAE</name>
<evidence type="ECO:0000256" key="4">
    <source>
        <dbReference type="SAM" id="Phobius"/>
    </source>
</evidence>
<evidence type="ECO:0000256" key="2">
    <source>
        <dbReference type="ARBA" id="ARBA00022729"/>
    </source>
</evidence>
<dbReference type="GO" id="GO:0071944">
    <property type="term" value="C:cell periphery"/>
    <property type="evidence" value="ECO:0007669"/>
    <property type="project" value="UniProtKB-ARBA"/>
</dbReference>
<dbReference type="PROSITE" id="PS51450">
    <property type="entry name" value="LRR"/>
    <property type="match status" value="1"/>
</dbReference>
<feature type="transmembrane region" description="Helical" evidence="4">
    <location>
        <begin position="413"/>
        <end position="433"/>
    </location>
</feature>
<dbReference type="InterPro" id="IPR000483">
    <property type="entry name" value="Cys-rich_flank_reg_C"/>
</dbReference>
<dbReference type="SMART" id="SM00369">
    <property type="entry name" value="LRR_TYP"/>
    <property type="match status" value="3"/>
</dbReference>
<dbReference type="Proteomes" id="UP001154078">
    <property type="component" value="Chromosome 6"/>
</dbReference>
<keyword evidence="1" id="KW-0433">Leucine-rich repeat</keyword>
<dbReference type="Gene3D" id="3.80.10.10">
    <property type="entry name" value="Ribonuclease Inhibitor"/>
    <property type="match status" value="3"/>
</dbReference>
<sequence>MWMCKMFKTIVILCLVVCSVTAELCSNSKKDKKCVCKRTTDSELLFPVTVADCSNINLNQFPINGELDSELNYLDVSLNNIQVLSAKSRLNNTVLRRINLSRNQVSNIDGGFFDEVPNLDALDLSYNNLTSIEPNLLKGLHILHNFDLSYNNLTKLPWGVLSSAKELFIVDLSYNPLAEFLNFPGTLKELEITTNLTSISLNNVGFTTLINSFFDGYNKIKHIELADNKMELIPSLPQSIEFVDLSGNKFTFVSAAYLNYKSLKVLKLNRMPSLVNIHHYAFFSLRSLKILYITDCSNLKEFNELVFGSTYHNYDVNPTSIYLARNGLQIINDSYEYFFDVMKNVDLSDNPWHCNCNILWLQKYNTPNSVLDHQKNLRCSTPDDFSDRSIMSLKDHELPKCFPEKFVRTHHRVVVSIMILSMIILLLFILYLLKYTAKKNSNNVGPNSPYNIQVTDD</sequence>
<dbReference type="SMART" id="SM00082">
    <property type="entry name" value="LRRCT"/>
    <property type="match status" value="1"/>
</dbReference>
<keyword evidence="3" id="KW-0677">Repeat</keyword>
<evidence type="ECO:0000256" key="5">
    <source>
        <dbReference type="SAM" id="SignalP"/>
    </source>
</evidence>
<evidence type="ECO:0000256" key="1">
    <source>
        <dbReference type="ARBA" id="ARBA00022614"/>
    </source>
</evidence>
<feature type="signal peptide" evidence="5">
    <location>
        <begin position="1"/>
        <end position="22"/>
    </location>
</feature>
<dbReference type="InterPro" id="IPR003591">
    <property type="entry name" value="Leu-rich_rpt_typical-subtyp"/>
</dbReference>
<dbReference type="InterPro" id="IPR032675">
    <property type="entry name" value="LRR_dom_sf"/>
</dbReference>
<evidence type="ECO:0000313" key="7">
    <source>
        <dbReference type="EMBL" id="CAH0559217.1"/>
    </source>
</evidence>
<keyword evidence="2 5" id="KW-0732">Signal</keyword>
<evidence type="ECO:0000256" key="3">
    <source>
        <dbReference type="ARBA" id="ARBA00022737"/>
    </source>
</evidence>
<dbReference type="EMBL" id="OV121137">
    <property type="protein sequence ID" value="CAH0559217.1"/>
    <property type="molecule type" value="Genomic_DNA"/>
</dbReference>
<dbReference type="SUPFAM" id="SSF52058">
    <property type="entry name" value="L domain-like"/>
    <property type="match status" value="1"/>
</dbReference>
<feature type="chain" id="PRO_5040287953" description="LRRCT domain-containing protein" evidence="5">
    <location>
        <begin position="23"/>
        <end position="457"/>
    </location>
</feature>
<dbReference type="Pfam" id="PF13855">
    <property type="entry name" value="LRR_8"/>
    <property type="match status" value="1"/>
</dbReference>
<keyword evidence="4" id="KW-0472">Membrane</keyword>
<feature type="domain" description="LRRCT" evidence="6">
    <location>
        <begin position="350"/>
        <end position="402"/>
    </location>
</feature>
<protein>
    <recommendedName>
        <fullName evidence="6">LRRCT domain-containing protein</fullName>
    </recommendedName>
</protein>
<keyword evidence="4" id="KW-0812">Transmembrane</keyword>
<evidence type="ECO:0000259" key="6">
    <source>
        <dbReference type="SMART" id="SM00082"/>
    </source>
</evidence>
<evidence type="ECO:0000313" key="8">
    <source>
        <dbReference type="Proteomes" id="UP001154078"/>
    </source>
</evidence>